<feature type="region of interest" description="Disordered" evidence="1">
    <location>
        <begin position="184"/>
        <end position="228"/>
    </location>
</feature>
<gene>
    <name evidence="3" type="ORF">C8Q71DRAFT_267088</name>
</gene>
<keyword evidence="2" id="KW-1133">Transmembrane helix</keyword>
<feature type="compositionally biased region" description="Low complexity" evidence="1">
    <location>
        <begin position="189"/>
        <end position="199"/>
    </location>
</feature>
<dbReference type="Proteomes" id="UP000814176">
    <property type="component" value="Unassembled WGS sequence"/>
</dbReference>
<accession>A0ABQ8K6Q8</accession>
<evidence type="ECO:0000313" key="3">
    <source>
        <dbReference type="EMBL" id="KAH9832218.1"/>
    </source>
</evidence>
<feature type="region of interest" description="Disordered" evidence="1">
    <location>
        <begin position="147"/>
        <end position="166"/>
    </location>
</feature>
<keyword evidence="4" id="KW-1185">Reference proteome</keyword>
<feature type="compositionally biased region" description="Low complexity" evidence="1">
    <location>
        <begin position="255"/>
        <end position="287"/>
    </location>
</feature>
<dbReference type="RefSeq" id="XP_047775237.1">
    <property type="nucleotide sequence ID" value="XM_047917405.1"/>
</dbReference>
<organism evidence="3 4">
    <name type="scientific">Rhodofomes roseus</name>
    <dbReference type="NCBI Taxonomy" id="34475"/>
    <lineage>
        <taxon>Eukaryota</taxon>
        <taxon>Fungi</taxon>
        <taxon>Dikarya</taxon>
        <taxon>Basidiomycota</taxon>
        <taxon>Agaricomycotina</taxon>
        <taxon>Agaricomycetes</taxon>
        <taxon>Polyporales</taxon>
        <taxon>Rhodofomes</taxon>
    </lineage>
</organism>
<feature type="region of interest" description="Disordered" evidence="1">
    <location>
        <begin position="1"/>
        <end position="26"/>
    </location>
</feature>
<evidence type="ECO:0000256" key="2">
    <source>
        <dbReference type="SAM" id="Phobius"/>
    </source>
</evidence>
<evidence type="ECO:0000313" key="4">
    <source>
        <dbReference type="Proteomes" id="UP000814176"/>
    </source>
</evidence>
<feature type="region of interest" description="Disordered" evidence="1">
    <location>
        <begin position="249"/>
        <end position="309"/>
    </location>
</feature>
<sequence>MVQETYFASASSSSDPGARRKTGPATRRVSLLDLDDSEPLLCTAPANGPYHCVRSQATAAVPSPSAKHEPAAEHASCSCPAVPLRQQPRYGPQMLALGSLPATLMLLATFCGRSRGKGLPGASPMHLTAESEHEVLITFEDLSESRQTSLHPSTLSDIPHSSHGYPSCAASPLSRVDCTLATVAEDASRTSSSSTRASSGRTNDASHSPGAPSVSEAPVSHSASLHGAREDDVDAWAHAFRKAFDEVLTSPPPASAARPNAPQTTIEASASTSEQESSRTHSSSTATGRVTLPETPSRSKEPTGLTPRRRDLGTSLARICVLTALFYAVIELGRAFVALIINTYTSSPWAFPSTA</sequence>
<reference evidence="3 4" key="1">
    <citation type="journal article" date="2021" name="Environ. Microbiol.">
        <title>Gene family expansions and transcriptome signatures uncover fungal adaptations to wood decay.</title>
        <authorList>
            <person name="Hage H."/>
            <person name="Miyauchi S."/>
            <person name="Viragh M."/>
            <person name="Drula E."/>
            <person name="Min B."/>
            <person name="Chaduli D."/>
            <person name="Navarro D."/>
            <person name="Favel A."/>
            <person name="Norest M."/>
            <person name="Lesage-Meessen L."/>
            <person name="Balint B."/>
            <person name="Merenyi Z."/>
            <person name="de Eugenio L."/>
            <person name="Morin E."/>
            <person name="Martinez A.T."/>
            <person name="Baldrian P."/>
            <person name="Stursova M."/>
            <person name="Martinez M.J."/>
            <person name="Novotny C."/>
            <person name="Magnuson J.K."/>
            <person name="Spatafora J.W."/>
            <person name="Maurice S."/>
            <person name="Pangilinan J."/>
            <person name="Andreopoulos W."/>
            <person name="LaButti K."/>
            <person name="Hundley H."/>
            <person name="Na H."/>
            <person name="Kuo A."/>
            <person name="Barry K."/>
            <person name="Lipzen A."/>
            <person name="Henrissat B."/>
            <person name="Riley R."/>
            <person name="Ahrendt S."/>
            <person name="Nagy L.G."/>
            <person name="Grigoriev I.V."/>
            <person name="Martin F."/>
            <person name="Rosso M.N."/>
        </authorList>
    </citation>
    <scope>NUCLEOTIDE SEQUENCE [LARGE SCALE GENOMIC DNA]</scope>
    <source>
        <strain evidence="3 4">CIRM-BRFM 1785</strain>
    </source>
</reference>
<evidence type="ECO:0000256" key="1">
    <source>
        <dbReference type="SAM" id="MobiDB-lite"/>
    </source>
</evidence>
<name>A0ABQ8K6Q8_9APHY</name>
<keyword evidence="2" id="KW-0812">Transmembrane</keyword>
<feature type="compositionally biased region" description="Polar residues" evidence="1">
    <location>
        <begin position="1"/>
        <end position="15"/>
    </location>
</feature>
<proteinExistence type="predicted"/>
<feature type="compositionally biased region" description="Polar residues" evidence="1">
    <location>
        <begin position="147"/>
        <end position="156"/>
    </location>
</feature>
<keyword evidence="2" id="KW-0472">Membrane</keyword>
<dbReference type="EMBL" id="JADCUA010000022">
    <property type="protein sequence ID" value="KAH9832218.1"/>
    <property type="molecule type" value="Genomic_DNA"/>
</dbReference>
<comment type="caution">
    <text evidence="3">The sequence shown here is derived from an EMBL/GenBank/DDBJ whole genome shotgun (WGS) entry which is preliminary data.</text>
</comment>
<feature type="transmembrane region" description="Helical" evidence="2">
    <location>
        <begin position="316"/>
        <end position="341"/>
    </location>
</feature>
<dbReference type="GeneID" id="71998137"/>
<protein>
    <submittedName>
        <fullName evidence="3">Uncharacterized protein</fullName>
    </submittedName>
</protein>